<gene>
    <name evidence="2" type="ORF">ACFFF6_11525</name>
</gene>
<evidence type="ECO:0000256" key="1">
    <source>
        <dbReference type="SAM" id="MobiDB-lite"/>
    </source>
</evidence>
<evidence type="ECO:0008006" key="4">
    <source>
        <dbReference type="Google" id="ProtNLM"/>
    </source>
</evidence>
<dbReference type="RefSeq" id="WP_376980818.1">
    <property type="nucleotide sequence ID" value="NZ_JBHLSV010000013.1"/>
</dbReference>
<comment type="caution">
    <text evidence="2">The sequence shown here is derived from an EMBL/GenBank/DDBJ whole genome shotgun (WGS) entry which is preliminary data.</text>
</comment>
<evidence type="ECO:0000313" key="2">
    <source>
        <dbReference type="EMBL" id="MFC0674585.1"/>
    </source>
</evidence>
<sequence length="270" mass="29360">MLLDAYAHAARAAGWLVISDSSSQGLLGHPGATFLRRTEHRVIGLVSRRDVRAGLAQTIADGDREIDLRTVDRAADAVAGYPFMIQLVSYYTVKNAAPTGPIDTTAVDAGVAAARRRLGRLVHAAALRPLSDVDRAYLLAMAQDDGPLRTGEIAARMGISAKHAGQYRRRLIRDGIIEPAGHGLVRFAIPYPRRRGRSMARRADRRPARQTNTTFLIATNGAVTDRCRAPWDRADAAPARFGDVSSRRPPGRIGVQCSNVGPRRHDPRHG</sequence>
<accession>A0ABV6RC78</accession>
<keyword evidence="3" id="KW-1185">Reference proteome</keyword>
<dbReference type="Proteomes" id="UP001589793">
    <property type="component" value="Unassembled WGS sequence"/>
</dbReference>
<organism evidence="2 3">
    <name type="scientific">Brachybacterium hainanense</name>
    <dbReference type="NCBI Taxonomy" id="1541174"/>
    <lineage>
        <taxon>Bacteria</taxon>
        <taxon>Bacillati</taxon>
        <taxon>Actinomycetota</taxon>
        <taxon>Actinomycetes</taxon>
        <taxon>Micrococcales</taxon>
        <taxon>Dermabacteraceae</taxon>
        <taxon>Brachybacterium</taxon>
    </lineage>
</organism>
<reference evidence="2 3" key="1">
    <citation type="submission" date="2024-09" db="EMBL/GenBank/DDBJ databases">
        <authorList>
            <person name="Sun Q."/>
            <person name="Mori K."/>
        </authorList>
    </citation>
    <scope>NUCLEOTIDE SEQUENCE [LARGE SCALE GENOMIC DNA]</scope>
    <source>
        <strain evidence="2 3">CICC 10874</strain>
    </source>
</reference>
<dbReference type="EMBL" id="JBHLSV010000013">
    <property type="protein sequence ID" value="MFC0674585.1"/>
    <property type="molecule type" value="Genomic_DNA"/>
</dbReference>
<feature type="region of interest" description="Disordered" evidence="1">
    <location>
        <begin position="240"/>
        <end position="270"/>
    </location>
</feature>
<proteinExistence type="predicted"/>
<name>A0ABV6RC78_9MICO</name>
<protein>
    <recommendedName>
        <fullName evidence="4">HTH marR-type domain-containing protein</fullName>
    </recommendedName>
</protein>
<evidence type="ECO:0000313" key="3">
    <source>
        <dbReference type="Proteomes" id="UP001589793"/>
    </source>
</evidence>